<keyword evidence="3" id="KW-1185">Reference proteome</keyword>
<feature type="compositionally biased region" description="Basic and acidic residues" evidence="1">
    <location>
        <begin position="1345"/>
        <end position="1366"/>
    </location>
</feature>
<gene>
    <name evidence="2" type="ORF">LtaPh_3308800</name>
</gene>
<reference evidence="2" key="1">
    <citation type="submission" date="2019-11" db="EMBL/GenBank/DDBJ databases">
        <title>Leishmania tarentolae CDS.</title>
        <authorList>
            <person name="Goto Y."/>
            <person name="Yamagishi J."/>
        </authorList>
    </citation>
    <scope>NUCLEOTIDE SEQUENCE [LARGE SCALE GENOMIC DNA]</scope>
    <source>
        <strain evidence="2">Parrot Tar II</strain>
    </source>
</reference>
<feature type="region of interest" description="Disordered" evidence="1">
    <location>
        <begin position="1214"/>
        <end position="1247"/>
    </location>
</feature>
<accession>A0A640KWC3</accession>
<dbReference type="EMBL" id="BLBS01000050">
    <property type="protein sequence ID" value="GET91819.1"/>
    <property type="molecule type" value="Genomic_DNA"/>
</dbReference>
<dbReference type="OrthoDB" id="273562at2759"/>
<feature type="compositionally biased region" description="Polar residues" evidence="1">
    <location>
        <begin position="1223"/>
        <end position="1242"/>
    </location>
</feature>
<feature type="region of interest" description="Disordered" evidence="1">
    <location>
        <begin position="1345"/>
        <end position="1371"/>
    </location>
</feature>
<evidence type="ECO:0000313" key="3">
    <source>
        <dbReference type="Proteomes" id="UP000419144"/>
    </source>
</evidence>
<dbReference type="Proteomes" id="UP000419144">
    <property type="component" value="Unassembled WGS sequence"/>
</dbReference>
<proteinExistence type="predicted"/>
<dbReference type="VEuPathDB" id="TriTrypDB:LtaPh_3308800"/>
<protein>
    <submittedName>
        <fullName evidence="2">Uncharacterized protein</fullName>
    </submittedName>
</protein>
<feature type="region of interest" description="Disordered" evidence="1">
    <location>
        <begin position="1727"/>
        <end position="1759"/>
    </location>
</feature>
<organism evidence="2 3">
    <name type="scientific">Leishmania tarentolae</name>
    <name type="common">Sauroleishmania tarentolae</name>
    <dbReference type="NCBI Taxonomy" id="5689"/>
    <lineage>
        <taxon>Eukaryota</taxon>
        <taxon>Discoba</taxon>
        <taxon>Euglenozoa</taxon>
        <taxon>Kinetoplastea</taxon>
        <taxon>Metakinetoplastina</taxon>
        <taxon>Trypanosomatida</taxon>
        <taxon>Trypanosomatidae</taxon>
        <taxon>Leishmaniinae</taxon>
        <taxon>Leishmania</taxon>
        <taxon>lizard Leishmania</taxon>
    </lineage>
</organism>
<feature type="compositionally biased region" description="Polar residues" evidence="1">
    <location>
        <begin position="146"/>
        <end position="159"/>
    </location>
</feature>
<name>A0A640KWC3_LEITA</name>
<feature type="region of interest" description="Disordered" evidence="1">
    <location>
        <begin position="131"/>
        <end position="159"/>
    </location>
</feature>
<comment type="caution">
    <text evidence="2">The sequence shown here is derived from an EMBL/GenBank/DDBJ whole genome shotgun (WGS) entry which is preliminary data.</text>
</comment>
<sequence length="1770" mass="193290">MSYTLPNIREMATRLRRVSATQQLRVRWMLTTGATCCLSTATNVSWNQRRTCTFFATAPQPPSMPLASPPPLHDMTAAETLKTTREEFAAVLARAEAEVADALPRRGSCAAQFARSDHLSAWTEYLVGLRDMPPRSTGEAPHESSRASMKTSSSIARSPLTNDSAAEQGMFLQHIFDDAKEAALYWTTRQPESFLRPEQATADAASEGSFQWQLMPLSAALKDMEAVLQDMLMREQEGCAKGNLVAPPTHSVITFWRSMLEQAFLVQYCELAALADGDATALGAPPHWLHHLYPYDYSRQPARLRRRLERGIRALLCSSAYTLHMHWEQHMTRHSPSDDAAKILGLEFVLLWWWANPDQMPIEISVVATRLPPPTLQSLRQRELSAEVAALGRHGDGRQPAALPRRAVDIPMTSPSVEQHLQQYLAHHFGLGSVDVHTPLQPERQLQQQRRRHAVHRDGGFLSPAAVFPPAYQDALRAHLYRVRHRKNLSTCPLFLRLLEVALTVATSDAAASDAGSVPSFSTHAAQRKPLSAAARRGREIAIQLCQGWLWPVVCGRASPPTIPSSRQSLRRSSTCVAQAPPHTESMETFEDWGVLIAAVAAVSQVRGSLLALRRANEASVRGRPEEAQCTPISGVGRGSTKDPAAVTLERGMNLAHIRDRLYMPLMRFLLADPADMLSSDCECFAEAYDGTVPDDMPGWVALVFARVSACFEEAGMLQRDLARQPATPARLWCLLFNAMCDAFPNVFHARNTVTVMWTLLTLEGVCSGPSLYYSTYRATNAGKTQTMSAWLNTLAAWNNSRGLSAELAQLETLLRGADESEALVAGAFCPRTERCQRTAFVLSAAIVETSANNSGAGHSGVGASSTHARQGRRNCRLPSLPSFASTLSPALPLQLSSAAEIAQARAHIASCAEICQEVATMSIDIFRRYATLSASVLGVESLPYTEPPVSVAHEGETRHWRTDGRLPTEATYLRPRGHPSLMVLLRLLQVVALFGDAGNPASVGDPGLLQSVIDDVLRACHPVVSVHLRKLRVYAAAVSGRSGALALLHNQAYQCALDSLPPALGRQRLVKALLWSGLPVSALEKGKETEAAVYGSGSLAWHVLERNQQRFLAFHLHNTAAAASVDMSDSERYKSQLFSTHEGSETSSGADNDTNSFTYVVSCLDEVLRHLWQLAIAIPDTARLPLYLYPFMNNGMRGHNDPDATVNYREAVVSRSDEGTPVPTSCDSGEASYNESDSARVSSDEDTSQALLTAAAAEELPDGLEYDSGGLLETTVNECLDAEVEGGDTPADWDTNSLYVEADFDDDVAAVVPLAEDAHAPLTAASLWDSGAAVRASLTRTTVEREDANMTATDSHEGSGLKQEESTENADACNTSIHQDNYRALAQALLLATPAAQHIFYSLLEVLSWTATPQTYLTDFTTSWALVCPLGHAQLPDGMGRHWCARLAASYDKCVSVWETHCRLTSASRADTPGAAVLCRPQTMERIALLLLQSCPDVYALSLLLLAITGVTADAQYLSPSAVEAFARRVRRTGSLLPWSVESSLSQLLFHAGVTAASVRRWRAARGLTDGPVPPWGRRVVASAALLHVEDHRKLLQRVHETRHTVDACGGTSDADYKVKRDLLLSMGSLLLCSLELRSAAGYRPRVLYRYNVYVNEFLLHRMPATEAKSLAPSSSSSDTSITTLRVILPSAQIMSPSPSSMPPQQVASLKVAWLRRMGRSEKATVRSCFPTRHAPSTPPTDKEPHCSNSPFTENGCEEHNEDYQTAFL</sequence>
<evidence type="ECO:0000256" key="1">
    <source>
        <dbReference type="SAM" id="MobiDB-lite"/>
    </source>
</evidence>
<evidence type="ECO:0000313" key="2">
    <source>
        <dbReference type="EMBL" id="GET91819.1"/>
    </source>
</evidence>